<dbReference type="EMBL" id="JBBPFD010000166">
    <property type="protein sequence ID" value="KAK7879963.1"/>
    <property type="molecule type" value="Genomic_DNA"/>
</dbReference>
<sequence length="300" mass="34434">MFVELKDQLRSEEPQNICRNTPTSEQNETQDVSVCVCFIVFFNPALKEGHVLLPGEVTELRNEMNRSLKEHLEHLSFCRGTAQVSLKSVCLCEICLHQNSSCDAHTVSNVCSAAEEINEVRGEMFELKNQSSGLIQKLKEHLQMWSFWRRTAQVRGNTSAPLTAQTCSTIMFVLAAGGLNQLKSDMFELKNQSSRRNQELREDLKLLQENSSGEVTQLRSEVFEMKNQSSRINQSLKEHLELLQRNSSGEVNRLKSDVFELKNQSSRLNQELREMWSFCRGTAQVKDWSLCLRRSEKSRV</sequence>
<evidence type="ECO:0000256" key="1">
    <source>
        <dbReference type="SAM" id="Coils"/>
    </source>
</evidence>
<evidence type="ECO:0000313" key="2">
    <source>
        <dbReference type="EMBL" id="KAK7879963.1"/>
    </source>
</evidence>
<feature type="coiled-coil region" evidence="1">
    <location>
        <begin position="190"/>
        <end position="271"/>
    </location>
</feature>
<evidence type="ECO:0000313" key="3">
    <source>
        <dbReference type="Proteomes" id="UP001460270"/>
    </source>
</evidence>
<gene>
    <name evidence="2" type="ORF">WMY93_033369</name>
</gene>
<keyword evidence="3" id="KW-1185">Reference proteome</keyword>
<dbReference type="AlphaFoldDB" id="A0AAW0MKY0"/>
<accession>A0AAW0MKY0</accession>
<comment type="caution">
    <text evidence="2">The sequence shown here is derived from an EMBL/GenBank/DDBJ whole genome shotgun (WGS) entry which is preliminary data.</text>
</comment>
<protein>
    <submittedName>
        <fullName evidence="2">Uncharacterized protein</fullName>
    </submittedName>
</protein>
<organism evidence="2 3">
    <name type="scientific">Mugilogobius chulae</name>
    <name type="common">yellowstripe goby</name>
    <dbReference type="NCBI Taxonomy" id="88201"/>
    <lineage>
        <taxon>Eukaryota</taxon>
        <taxon>Metazoa</taxon>
        <taxon>Chordata</taxon>
        <taxon>Craniata</taxon>
        <taxon>Vertebrata</taxon>
        <taxon>Euteleostomi</taxon>
        <taxon>Actinopterygii</taxon>
        <taxon>Neopterygii</taxon>
        <taxon>Teleostei</taxon>
        <taxon>Neoteleostei</taxon>
        <taxon>Acanthomorphata</taxon>
        <taxon>Gobiaria</taxon>
        <taxon>Gobiiformes</taxon>
        <taxon>Gobioidei</taxon>
        <taxon>Gobiidae</taxon>
        <taxon>Gobionellinae</taxon>
        <taxon>Mugilogobius</taxon>
    </lineage>
</organism>
<name>A0AAW0MKY0_9GOBI</name>
<reference evidence="3" key="1">
    <citation type="submission" date="2024-04" db="EMBL/GenBank/DDBJ databases">
        <title>Salinicola lusitanus LLJ914,a marine bacterium isolated from the Okinawa Trough.</title>
        <authorList>
            <person name="Li J."/>
        </authorList>
    </citation>
    <scope>NUCLEOTIDE SEQUENCE [LARGE SCALE GENOMIC DNA]</scope>
</reference>
<dbReference type="Proteomes" id="UP001460270">
    <property type="component" value="Unassembled WGS sequence"/>
</dbReference>
<keyword evidence="1" id="KW-0175">Coiled coil</keyword>
<proteinExistence type="predicted"/>